<evidence type="ECO:0000313" key="4">
    <source>
        <dbReference type="Proteomes" id="UP000039046"/>
    </source>
</evidence>
<keyword evidence="4" id="KW-1185">Reference proteome</keyword>
<dbReference type="STRING" id="1531966.A0A0A1SPJ0"/>
<evidence type="ECO:0000259" key="2">
    <source>
        <dbReference type="SMART" id="SM01083"/>
    </source>
</evidence>
<feature type="region of interest" description="Disordered" evidence="1">
    <location>
        <begin position="24"/>
        <end position="299"/>
    </location>
</feature>
<dbReference type="HOGENOM" id="CLU_047019_1_0_1"/>
<dbReference type="Pfam" id="PF10197">
    <property type="entry name" value="Cir_N"/>
    <property type="match status" value="1"/>
</dbReference>
<feature type="compositionally biased region" description="Basic residues" evidence="1">
    <location>
        <begin position="268"/>
        <end position="277"/>
    </location>
</feature>
<dbReference type="SMART" id="SM01083">
    <property type="entry name" value="Cir_N"/>
    <property type="match status" value="1"/>
</dbReference>
<evidence type="ECO:0000256" key="1">
    <source>
        <dbReference type="SAM" id="MobiDB-lite"/>
    </source>
</evidence>
<accession>A0A0A1SPJ0</accession>
<feature type="compositionally biased region" description="Basic and acidic residues" evidence="1">
    <location>
        <begin position="179"/>
        <end position="197"/>
    </location>
</feature>
<feature type="compositionally biased region" description="Polar residues" evidence="1">
    <location>
        <begin position="162"/>
        <end position="178"/>
    </location>
</feature>
<evidence type="ECO:0000313" key="3">
    <source>
        <dbReference type="EMBL" id="CEJ79921.1"/>
    </source>
</evidence>
<dbReference type="PANTHER" id="PTHR22093">
    <property type="entry name" value="LEUKOCYTE RECEPTOR CLUSTER LRC MEMBER 1"/>
    <property type="match status" value="1"/>
</dbReference>
<reference evidence="3 4" key="1">
    <citation type="journal article" date="2015" name="Genome Announc.">
        <title>Draft Genome Sequence and Gene Annotation of the Entomopathogenic Fungus Verticillium hemipterigenum.</title>
        <authorList>
            <person name="Horn F."/>
            <person name="Habel A."/>
            <person name="Scharf D.H."/>
            <person name="Dworschak J."/>
            <person name="Brakhage A.A."/>
            <person name="Guthke R."/>
            <person name="Hertweck C."/>
            <person name="Linde J."/>
        </authorList>
    </citation>
    <scope>NUCLEOTIDE SEQUENCE [LARGE SCALE GENOMIC DNA]</scope>
</reference>
<feature type="compositionally biased region" description="Basic and acidic residues" evidence="1">
    <location>
        <begin position="24"/>
        <end position="49"/>
    </location>
</feature>
<feature type="compositionally biased region" description="Basic and acidic residues" evidence="1">
    <location>
        <begin position="214"/>
        <end position="251"/>
    </location>
</feature>
<feature type="compositionally biased region" description="Polar residues" evidence="1">
    <location>
        <begin position="101"/>
        <end position="110"/>
    </location>
</feature>
<dbReference type="PANTHER" id="PTHR22093:SF0">
    <property type="entry name" value="LEUKOCYTE RECEPTOR CLUSTER MEMBER 1"/>
    <property type="match status" value="1"/>
</dbReference>
<feature type="domain" description="CBF1-interacting co-repressor CIR N-terminal" evidence="2">
    <location>
        <begin position="10"/>
        <end position="46"/>
    </location>
</feature>
<dbReference type="InterPro" id="IPR039875">
    <property type="entry name" value="LENG1-like"/>
</dbReference>
<name>A0A0A1SPJ0_9HYPO</name>
<feature type="compositionally biased region" description="Basic and acidic residues" evidence="1">
    <location>
        <begin position="287"/>
        <end position="299"/>
    </location>
</feature>
<sequence>MPLHLLGKKSWNVYNADNIARVRQDEAAARDAEAAEEQRMQEIDSERRIAILRGEAPPPLEEGEQHDEPASSQGSRNHTSRRRERKRYGEDDTDFEIRLASTRTSSSDQQLQERRQPSQSAFVTNHAPNGETPSSDKNERGKGVEGDDLLNMRFSNAAGKQGSLTPWYSRSDASNVDTVSKDAFGRDDPKRKERDTARLNSNDPLAMMKRGAARVRELKQERRAFEDERQMELKELRQNDRHREKPREKTRREHRRRSRSPRSEDRKHRSHHRRRPRDRGSSSARANDGHSSRREHHER</sequence>
<dbReference type="AlphaFoldDB" id="A0A0A1SPJ0"/>
<dbReference type="OrthoDB" id="2159131at2759"/>
<feature type="compositionally biased region" description="Basic and acidic residues" evidence="1">
    <location>
        <begin position="134"/>
        <end position="145"/>
    </location>
</feature>
<dbReference type="EMBL" id="CDHN01000001">
    <property type="protein sequence ID" value="CEJ79921.1"/>
    <property type="molecule type" value="Genomic_DNA"/>
</dbReference>
<proteinExistence type="predicted"/>
<dbReference type="InterPro" id="IPR019339">
    <property type="entry name" value="CIR_N_dom"/>
</dbReference>
<gene>
    <name evidence="3" type="ORF">VHEMI00132</name>
</gene>
<feature type="compositionally biased region" description="Polar residues" evidence="1">
    <location>
        <begin position="117"/>
        <end position="133"/>
    </location>
</feature>
<dbReference type="Proteomes" id="UP000039046">
    <property type="component" value="Unassembled WGS sequence"/>
</dbReference>
<organism evidence="3 4">
    <name type="scientific">[Torrubiella] hemipterigena</name>
    <dbReference type="NCBI Taxonomy" id="1531966"/>
    <lineage>
        <taxon>Eukaryota</taxon>
        <taxon>Fungi</taxon>
        <taxon>Dikarya</taxon>
        <taxon>Ascomycota</taxon>
        <taxon>Pezizomycotina</taxon>
        <taxon>Sordariomycetes</taxon>
        <taxon>Hypocreomycetidae</taxon>
        <taxon>Hypocreales</taxon>
        <taxon>Clavicipitaceae</taxon>
        <taxon>Clavicipitaceae incertae sedis</taxon>
        <taxon>'Torrubiella' clade</taxon>
    </lineage>
</organism>
<protein>
    <recommendedName>
        <fullName evidence="2">CBF1-interacting co-repressor CIR N-terminal domain-containing protein</fullName>
    </recommendedName>
</protein>